<comment type="caution">
    <text evidence="4">The sequence shown here is derived from an EMBL/GenBank/DDBJ whole genome shotgun (WGS) entry which is preliminary data.</text>
</comment>
<organism evidence="4 5">
    <name type="scientific">Rhynchophorus ferrugineus</name>
    <name type="common">Red palm weevil</name>
    <name type="synonym">Curculio ferrugineus</name>
    <dbReference type="NCBI Taxonomy" id="354439"/>
    <lineage>
        <taxon>Eukaryota</taxon>
        <taxon>Metazoa</taxon>
        <taxon>Ecdysozoa</taxon>
        <taxon>Arthropoda</taxon>
        <taxon>Hexapoda</taxon>
        <taxon>Insecta</taxon>
        <taxon>Pterygota</taxon>
        <taxon>Neoptera</taxon>
        <taxon>Endopterygota</taxon>
        <taxon>Coleoptera</taxon>
        <taxon>Polyphaga</taxon>
        <taxon>Cucujiformia</taxon>
        <taxon>Curculionidae</taxon>
        <taxon>Dryophthorinae</taxon>
        <taxon>Rhynchophorus</taxon>
    </lineage>
</organism>
<reference evidence="4" key="1">
    <citation type="submission" date="2020-08" db="EMBL/GenBank/DDBJ databases">
        <title>Genome sequencing and assembly of the red palm weevil Rhynchophorus ferrugineus.</title>
        <authorList>
            <person name="Dias G.B."/>
            <person name="Bergman C.M."/>
            <person name="Manee M."/>
        </authorList>
    </citation>
    <scope>NUCLEOTIDE SEQUENCE</scope>
    <source>
        <strain evidence="4">AA-2017</strain>
        <tissue evidence="4">Whole larva</tissue>
    </source>
</reference>
<dbReference type="Proteomes" id="UP000625711">
    <property type="component" value="Unassembled WGS sequence"/>
</dbReference>
<comment type="similarity">
    <text evidence="1">Belongs to the SEN54 family.</text>
</comment>
<dbReference type="OrthoDB" id="408683at2759"/>
<dbReference type="InterPro" id="IPR024337">
    <property type="entry name" value="tRNA_splic_suSen54"/>
</dbReference>
<dbReference type="PANTHER" id="PTHR21027">
    <property type="entry name" value="TRNA-SPLICING ENDONUCLEASE SUBUNIT SEN54"/>
    <property type="match status" value="1"/>
</dbReference>
<sequence length="284" mass="33285">MNNLALKCIRDHRNPVVKLSIPPHKLFFPAYSDEDRDFNNSYQEKLYQLLCHTRIEKRCNRAQVIWLAEEKKGKVVKIVKNLLKSFGYQNKEGIFLSPEEILFLLEANRLEIYLGRISLSIKDAFEVLLQETDCGFTKYRVYKKLAGLGFKLVRNNYRGESVNNHKRKITHDTMGNIKYPKMSDSFEADNSLNTTTTNNDVQELEYIQNIFKNMDKFAPRTIFNSENTISEYTIVNPNHSVKNLNSELIICTKNMMYLFIKYVILVYLTYDQLLNGTTLHRIVE</sequence>
<dbReference type="GO" id="GO:0000379">
    <property type="term" value="P:tRNA-type intron splice site recognition and cleavage"/>
    <property type="evidence" value="ECO:0007669"/>
    <property type="project" value="TreeGrafter"/>
</dbReference>
<proteinExistence type="inferred from homology"/>
<gene>
    <name evidence="4" type="ORF">GWI33_020871</name>
</gene>
<evidence type="ECO:0000313" key="4">
    <source>
        <dbReference type="EMBL" id="KAF7265796.1"/>
    </source>
</evidence>
<protein>
    <recommendedName>
        <fullName evidence="3">tRNA-splicing endonuclease subunit Sen54 N-terminal domain-containing protein</fullName>
    </recommendedName>
</protein>
<evidence type="ECO:0000313" key="5">
    <source>
        <dbReference type="Proteomes" id="UP000625711"/>
    </source>
</evidence>
<dbReference type="PANTHER" id="PTHR21027:SF1">
    <property type="entry name" value="TRNA-SPLICING ENDONUCLEASE SUBUNIT SEN54"/>
    <property type="match status" value="1"/>
</dbReference>
<accession>A0A834LZ40</accession>
<dbReference type="Pfam" id="PF12928">
    <property type="entry name" value="tRNA_int_end_N2"/>
    <property type="match status" value="1"/>
</dbReference>
<feature type="domain" description="tRNA-splicing endonuclease subunit Sen54 N-terminal" evidence="3">
    <location>
        <begin position="47"/>
        <end position="113"/>
    </location>
</feature>
<dbReference type="AlphaFoldDB" id="A0A834LZ40"/>
<dbReference type="GO" id="GO:0000214">
    <property type="term" value="C:tRNA-intron endonuclease complex"/>
    <property type="evidence" value="ECO:0007669"/>
    <property type="project" value="TreeGrafter"/>
</dbReference>
<evidence type="ECO:0000259" key="3">
    <source>
        <dbReference type="Pfam" id="PF12928"/>
    </source>
</evidence>
<keyword evidence="5" id="KW-1185">Reference proteome</keyword>
<name>A0A834LZ40_RHYFE</name>
<keyword evidence="2" id="KW-0819">tRNA processing</keyword>
<dbReference type="EMBL" id="JAACXV010014584">
    <property type="protein sequence ID" value="KAF7265796.1"/>
    <property type="molecule type" value="Genomic_DNA"/>
</dbReference>
<evidence type="ECO:0000256" key="2">
    <source>
        <dbReference type="ARBA" id="ARBA00022694"/>
    </source>
</evidence>
<dbReference type="InterPro" id="IPR024336">
    <property type="entry name" value="tRNA_splic_suSen54_N"/>
</dbReference>
<evidence type="ECO:0000256" key="1">
    <source>
        <dbReference type="ARBA" id="ARBA00005736"/>
    </source>
</evidence>